<dbReference type="Gene3D" id="3.40.50.300">
    <property type="entry name" value="P-loop containing nucleotide triphosphate hydrolases"/>
    <property type="match status" value="2"/>
</dbReference>
<keyword evidence="3 12" id="KW-0378">Hydrolase</keyword>
<dbReference type="EC" id="3.6.4.-" evidence="12"/>
<dbReference type="PROSITE" id="PS51192">
    <property type="entry name" value="HELICASE_ATP_BIND_1"/>
    <property type="match status" value="1"/>
</dbReference>
<dbReference type="Pfam" id="PF23236">
    <property type="entry name" value="WHD_2nd_Lhr"/>
    <property type="match status" value="1"/>
</dbReference>
<keyword evidence="8" id="KW-0413">Isomerase</keyword>
<dbReference type="GO" id="GO:0004386">
    <property type="term" value="F:helicase activity"/>
    <property type="evidence" value="ECO:0007669"/>
    <property type="project" value="UniProtKB-KW"/>
</dbReference>
<dbReference type="InterPro" id="IPR001650">
    <property type="entry name" value="Helicase_C-like"/>
</dbReference>
<dbReference type="Pfam" id="PF00270">
    <property type="entry name" value="DEAD"/>
    <property type="match status" value="1"/>
</dbReference>
<dbReference type="SMART" id="SM00487">
    <property type="entry name" value="DEXDc"/>
    <property type="match status" value="1"/>
</dbReference>
<keyword evidence="13" id="KW-1185">Reference proteome</keyword>
<reference evidence="13" key="1">
    <citation type="journal article" date="2019" name="Int. J. Syst. Evol. Microbiol.">
        <title>The Global Catalogue of Microorganisms (GCM) 10K type strain sequencing project: providing services to taxonomists for standard genome sequencing and annotation.</title>
        <authorList>
            <consortium name="The Broad Institute Genomics Platform"/>
            <consortium name="The Broad Institute Genome Sequencing Center for Infectious Disease"/>
            <person name="Wu L."/>
            <person name="Ma J."/>
        </authorList>
    </citation>
    <scope>NUCLEOTIDE SEQUENCE [LARGE SCALE GENOMIC DNA]</scope>
    <source>
        <strain evidence="13">CGMCC 4.1437</strain>
    </source>
</reference>
<dbReference type="InterPro" id="IPR011545">
    <property type="entry name" value="DEAD/DEAH_box_helicase_dom"/>
</dbReference>
<proteinExistence type="predicted"/>
<keyword evidence="1" id="KW-0547">Nucleotide-binding</keyword>
<dbReference type="GO" id="GO:0016787">
    <property type="term" value="F:hydrolase activity"/>
    <property type="evidence" value="ECO:0007669"/>
    <property type="project" value="UniProtKB-KW"/>
</dbReference>
<dbReference type="CDD" id="cd18796">
    <property type="entry name" value="SF2_C_LHR"/>
    <property type="match status" value="1"/>
</dbReference>
<keyword evidence="2" id="KW-0227">DNA damage</keyword>
<feature type="domain" description="Helicase ATP-binding" evidence="10">
    <location>
        <begin position="40"/>
        <end position="233"/>
    </location>
</feature>
<protein>
    <submittedName>
        <fullName evidence="12">ATP-dependent helicase</fullName>
        <ecNumber evidence="12">3.6.4.-</ecNumber>
    </submittedName>
</protein>
<name>A0ABW0X739_9ACTN</name>
<evidence type="ECO:0000256" key="9">
    <source>
        <dbReference type="SAM" id="MobiDB-lite"/>
    </source>
</evidence>
<dbReference type="InterPro" id="IPR014001">
    <property type="entry name" value="Helicase_ATP-bd"/>
</dbReference>
<accession>A0ABW0X739</accession>
<keyword evidence="6" id="KW-0238">DNA-binding</keyword>
<evidence type="ECO:0000313" key="12">
    <source>
        <dbReference type="EMBL" id="MFC5665553.1"/>
    </source>
</evidence>
<evidence type="ECO:0000256" key="8">
    <source>
        <dbReference type="ARBA" id="ARBA00023235"/>
    </source>
</evidence>
<evidence type="ECO:0000259" key="11">
    <source>
        <dbReference type="PROSITE" id="PS51194"/>
    </source>
</evidence>
<feature type="region of interest" description="Disordered" evidence="9">
    <location>
        <begin position="1303"/>
        <end position="1325"/>
    </location>
</feature>
<dbReference type="InterPro" id="IPR055368">
    <property type="entry name" value="WH3_Lhr"/>
</dbReference>
<dbReference type="NCBIfam" id="NF007284">
    <property type="entry name" value="PRK09751.1"/>
    <property type="match status" value="1"/>
</dbReference>
<evidence type="ECO:0000256" key="4">
    <source>
        <dbReference type="ARBA" id="ARBA00022806"/>
    </source>
</evidence>
<dbReference type="PANTHER" id="PTHR47962:SF5">
    <property type="entry name" value="ATP-DEPENDENT HELICASE LHR-RELATED"/>
    <property type="match status" value="1"/>
</dbReference>
<dbReference type="Proteomes" id="UP001595975">
    <property type="component" value="Unassembled WGS sequence"/>
</dbReference>
<sequence>MATEHPTPTPADPLAGFAPATRAWFTGAFAAPTTAQAEAWRAIARDTDVLVVAPTGSGKTLAAFLSALDRLSSTPPPAEPRRRCRVLYISPLKALAVDVERNLRAPLAGLRQASVRLGLPEPDVQVGIRSGDTPAADRRRFATHPPDILITTPESLFLLLTSASREALRGIDTVILDEVHAVAGTKRGAHLALSLERLDELLDRPARRIGLSATVRPVEEVARFLSPGRGAEVVQPPAAKEFDLSVVVPVPNLDDLPAAPAVGGAAGSDPQRQASIWPHVEERIVDLVQAHRSTIVFANSRRLAERLCNRLNEIALERSGHAPLPEAHAPAQLMGGSGAARGAPPVIARAHHGSVSKEQRALVEEELKAGRLPAVVATSSLELGIDMGAVELVVQVESPPSVASGLQRVGRAGHQVGAVSTGVVFPKYRGDLVQSAVVTERMRAGRIEALRVPRNPLDVLAQQLVAMTGMDTWQVDELLTVVRRAAPFATLPQSAFDAVLDMLAGRYPSDAFAELRPRLVWDRVAGTVTGRPGAQRLAVTSGGTIPDRGLFGVFIAGTDPKEGGGHQEGQRAALPKKGGGGRRVGELDEEMVYESRVGDVFTLGTSSWRIEEITHDKVLVTPAPGIPGRLPFWKGDTLGRPLELGRALGAFTRELGALDPEAATARLKRAGLDDWAAGNLLDYLAEQRAACGHLPDDRTIVVERFRDELGDWRIVVHSPFGAQVHAPWALALAARLREKHGLDPQVMHADDGIVLRLPDADLLDPGFDFAAPTAKAVTDDAPVGADAALFDPQEIEQLVTDQVGGSALFASRFRECAGRALLLPRRSPGKRTPLWQQRRRAAQLLEVAAEYGSFPIVLEAVRECLQDVFDVPGLVELMGDLESRAVRLVEVTTPEPSPFARSLLFGYVAQFLYEGDSPLAERRAAALSLDSRLLSELLGQAELRELLDPEVLAELEAELQRLTPERRIKDAEGVADALRLLGPLSEAELTARGAEPLWALELEAARRVIQVRIAGERRWSAVEDAGRLRDALGTPLPVGVPEAFTEPVKDPLGDLLARHARTHGPFTAAEAAARYGLGTAVVTGTLHRLTAGGRLVQGEFRPVDNHTATVEWCDAEVLRRLRRRSLAALRQEVEPVPPRALAAFLPQWQHLSGHRLRGPDGLLRVVEQLQGSALPASALEKLILPARLSDYSPGLLDELTAAGEIGWAGAGALPGNDGWISLHLAENAHLLRPEPVPPTVTPVHTALLEALSGGYGLFFRQLVAHLPETPEPEIVEALWDLVWAGFVSNDTLAPLRALLGSGRTAGSTAHRAPRATPRGRYGGAGRAHGRLGGALRSGPPTVGGRWSLLPPFAADPTVRATAQAQSLLDRHGLLTRGTVAAERVPGGFAGVYRVLAAMEERGRARRGYFVEGLGGAQFAMEGAADRLRSVNGRLERARGVEWPAAPSAEPPQALVLAAADPANAYGAALPWPEPPAGAAETAGKAHRPGRKAGALVVLVDGELCLYVERGGKSLLAWPEDGATLAAAVAALAGAARAGALGTVTVERANGAPALGSVLGAALEESGFHATPRGLRLRP</sequence>
<organism evidence="12 13">
    <name type="scientific">Kitasatospora misakiensis</name>
    <dbReference type="NCBI Taxonomy" id="67330"/>
    <lineage>
        <taxon>Bacteria</taxon>
        <taxon>Bacillati</taxon>
        <taxon>Actinomycetota</taxon>
        <taxon>Actinomycetes</taxon>
        <taxon>Kitasatosporales</taxon>
        <taxon>Streptomycetaceae</taxon>
        <taxon>Kitasatospora</taxon>
    </lineage>
</organism>
<evidence type="ECO:0000256" key="7">
    <source>
        <dbReference type="ARBA" id="ARBA00023204"/>
    </source>
</evidence>
<dbReference type="InterPro" id="IPR055369">
    <property type="entry name" value="WH2_Lhr"/>
</dbReference>
<dbReference type="InterPro" id="IPR052511">
    <property type="entry name" value="ATP-dep_Helicase"/>
</dbReference>
<dbReference type="Pfam" id="PF23234">
    <property type="entry name" value="WHD_4th_Lhr"/>
    <property type="match status" value="1"/>
</dbReference>
<gene>
    <name evidence="12" type="ORF">ACFP3U_21565</name>
</gene>
<comment type="caution">
    <text evidence="12">The sequence shown here is derived from an EMBL/GenBank/DDBJ whole genome shotgun (WGS) entry which is preliminary data.</text>
</comment>
<dbReference type="InterPro" id="IPR013701">
    <property type="entry name" value="Lhr-like_DEAD/DEAH_assoc"/>
</dbReference>
<dbReference type="Pfam" id="PF08494">
    <property type="entry name" value="DEAD_assoc"/>
    <property type="match status" value="1"/>
</dbReference>
<keyword evidence="4 12" id="KW-0347">Helicase</keyword>
<evidence type="ECO:0000256" key="5">
    <source>
        <dbReference type="ARBA" id="ARBA00022840"/>
    </source>
</evidence>
<dbReference type="InterPro" id="IPR045628">
    <property type="entry name" value="Lhr_WH_dom"/>
</dbReference>
<dbReference type="Pfam" id="PF19306">
    <property type="entry name" value="WHD_Lhr"/>
    <property type="match status" value="1"/>
</dbReference>
<dbReference type="Pfam" id="PF23235">
    <property type="entry name" value="WHD_3rd_Lhr"/>
    <property type="match status" value="1"/>
</dbReference>
<evidence type="ECO:0000256" key="6">
    <source>
        <dbReference type="ARBA" id="ARBA00023125"/>
    </source>
</evidence>
<dbReference type="InterPro" id="IPR027417">
    <property type="entry name" value="P-loop_NTPase"/>
</dbReference>
<dbReference type="SUPFAM" id="SSF52540">
    <property type="entry name" value="P-loop containing nucleoside triphosphate hydrolases"/>
    <property type="match status" value="1"/>
</dbReference>
<feature type="region of interest" description="Disordered" evidence="9">
    <location>
        <begin position="561"/>
        <end position="583"/>
    </location>
</feature>
<dbReference type="RefSeq" id="WP_380227219.1">
    <property type="nucleotide sequence ID" value="NZ_JBHSOF010000029.1"/>
</dbReference>
<dbReference type="SMART" id="SM00490">
    <property type="entry name" value="HELICc"/>
    <property type="match status" value="1"/>
</dbReference>
<dbReference type="InterPro" id="IPR055367">
    <property type="entry name" value="WH4_Lhr"/>
</dbReference>
<dbReference type="CDD" id="cd17922">
    <property type="entry name" value="DEXHc_LHR-like"/>
    <property type="match status" value="1"/>
</dbReference>
<dbReference type="PROSITE" id="PS51194">
    <property type="entry name" value="HELICASE_CTER"/>
    <property type="match status" value="1"/>
</dbReference>
<dbReference type="EMBL" id="JBHSOF010000029">
    <property type="protein sequence ID" value="MFC5665553.1"/>
    <property type="molecule type" value="Genomic_DNA"/>
</dbReference>
<keyword evidence="5" id="KW-0067">ATP-binding</keyword>
<evidence type="ECO:0000256" key="3">
    <source>
        <dbReference type="ARBA" id="ARBA00022801"/>
    </source>
</evidence>
<evidence type="ECO:0000256" key="2">
    <source>
        <dbReference type="ARBA" id="ARBA00022763"/>
    </source>
</evidence>
<evidence type="ECO:0000256" key="1">
    <source>
        <dbReference type="ARBA" id="ARBA00022741"/>
    </source>
</evidence>
<dbReference type="PANTHER" id="PTHR47962">
    <property type="entry name" value="ATP-DEPENDENT HELICASE LHR-RELATED-RELATED"/>
    <property type="match status" value="1"/>
</dbReference>
<evidence type="ECO:0000259" key="10">
    <source>
        <dbReference type="PROSITE" id="PS51192"/>
    </source>
</evidence>
<evidence type="ECO:0000313" key="13">
    <source>
        <dbReference type="Proteomes" id="UP001595975"/>
    </source>
</evidence>
<dbReference type="Pfam" id="PF00271">
    <property type="entry name" value="Helicase_C"/>
    <property type="match status" value="1"/>
</dbReference>
<keyword evidence="7" id="KW-0234">DNA repair</keyword>
<feature type="domain" description="Helicase C-terminal" evidence="11">
    <location>
        <begin position="279"/>
        <end position="465"/>
    </location>
</feature>